<dbReference type="AlphaFoldDB" id="A0A7Y6I179"/>
<evidence type="ECO:0000256" key="2">
    <source>
        <dbReference type="ARBA" id="ARBA00011270"/>
    </source>
</evidence>
<dbReference type="PANTHER" id="PTHR43406">
    <property type="entry name" value="TRYPTOPHAN SYNTHASE, ALPHA CHAIN"/>
    <property type="match status" value="1"/>
</dbReference>
<name>A0A7Y6I179_9ACTN</name>
<evidence type="ECO:0000313" key="11">
    <source>
        <dbReference type="Proteomes" id="UP000586042"/>
    </source>
</evidence>
<evidence type="ECO:0000256" key="7">
    <source>
        <dbReference type="ARBA" id="ARBA00049047"/>
    </source>
</evidence>
<evidence type="ECO:0000256" key="6">
    <source>
        <dbReference type="ARBA" id="ARBA00023239"/>
    </source>
</evidence>
<evidence type="ECO:0000256" key="9">
    <source>
        <dbReference type="RuleBase" id="RU003662"/>
    </source>
</evidence>
<evidence type="ECO:0000256" key="5">
    <source>
        <dbReference type="ARBA" id="ARBA00023141"/>
    </source>
</evidence>
<dbReference type="RefSeq" id="WP_175587335.1">
    <property type="nucleotide sequence ID" value="NZ_JABWGN010000001.1"/>
</dbReference>
<feature type="active site" description="Proton acceptor" evidence="8">
    <location>
        <position position="49"/>
    </location>
</feature>
<reference evidence="10 11" key="1">
    <citation type="submission" date="2020-06" db="EMBL/GenBank/DDBJ databases">
        <title>Nonomuraea sp. SMC257, a novel actinomycete isolated from soil.</title>
        <authorList>
            <person name="Chanama M."/>
        </authorList>
    </citation>
    <scope>NUCLEOTIDE SEQUENCE [LARGE SCALE GENOMIC DNA]</scope>
    <source>
        <strain evidence="10 11">SMC257</strain>
    </source>
</reference>
<dbReference type="GO" id="GO:0005829">
    <property type="term" value="C:cytosol"/>
    <property type="evidence" value="ECO:0007669"/>
    <property type="project" value="TreeGrafter"/>
</dbReference>
<dbReference type="NCBIfam" id="TIGR00262">
    <property type="entry name" value="trpA"/>
    <property type="match status" value="1"/>
</dbReference>
<accession>A0A7Y6I179</accession>
<dbReference type="GO" id="GO:0004834">
    <property type="term" value="F:tryptophan synthase activity"/>
    <property type="evidence" value="ECO:0007669"/>
    <property type="project" value="UniProtKB-UniRule"/>
</dbReference>
<dbReference type="UniPathway" id="UPA00035">
    <property type="reaction ID" value="UER00044"/>
</dbReference>
<dbReference type="EMBL" id="JABWGN010000001">
    <property type="protein sequence ID" value="NUW29827.1"/>
    <property type="molecule type" value="Genomic_DNA"/>
</dbReference>
<comment type="similarity">
    <text evidence="8 9">Belongs to the TrpA family.</text>
</comment>
<comment type="pathway">
    <text evidence="1 8">Amino-acid biosynthesis; L-tryptophan biosynthesis; L-tryptophan from chorismate: step 5/5.</text>
</comment>
<dbReference type="InterPro" id="IPR011060">
    <property type="entry name" value="RibuloseP-bd_barrel"/>
</dbReference>
<dbReference type="InterPro" id="IPR013785">
    <property type="entry name" value="Aldolase_TIM"/>
</dbReference>
<keyword evidence="3 8" id="KW-0028">Amino-acid biosynthesis</keyword>
<comment type="catalytic activity">
    <reaction evidence="7 8">
        <text>(1S,2R)-1-C-(indol-3-yl)glycerol 3-phosphate + L-serine = D-glyceraldehyde 3-phosphate + L-tryptophan + H2O</text>
        <dbReference type="Rhea" id="RHEA:10532"/>
        <dbReference type="ChEBI" id="CHEBI:15377"/>
        <dbReference type="ChEBI" id="CHEBI:33384"/>
        <dbReference type="ChEBI" id="CHEBI:57912"/>
        <dbReference type="ChEBI" id="CHEBI:58866"/>
        <dbReference type="ChEBI" id="CHEBI:59776"/>
        <dbReference type="EC" id="4.2.1.20"/>
    </reaction>
</comment>
<evidence type="ECO:0000256" key="1">
    <source>
        <dbReference type="ARBA" id="ARBA00004733"/>
    </source>
</evidence>
<protein>
    <recommendedName>
        <fullName evidence="8">Tryptophan synthase alpha chain</fullName>
        <ecNumber evidence="8">4.2.1.20</ecNumber>
    </recommendedName>
</protein>
<evidence type="ECO:0000256" key="4">
    <source>
        <dbReference type="ARBA" id="ARBA00022822"/>
    </source>
</evidence>
<keyword evidence="11" id="KW-1185">Reference proteome</keyword>
<sequence length="277" mass="28927">MTEESLETYLRARRDAGRALLVPYVTGGLTDDWLAYVRAYADAGADAVEIGLPFSDPMLDGGTIQEASDRALRRGVTPDRLLDEIASAAVEVPLVVMTYSNIVFRAGAKAFCARLAEAGVSGLVVPDVPHDEAGSLSVAATAAGIDLVLLAAPSTPPARLRSIAEESRGFIYGVTVMGTTGERASMPDSARSVAARLRELTTRPVLLGFGISTPEHAVEACRHADGVVVASALMRRVLDGATPAEVGSDVAAIRRALDTQVTASADALRQALGNEGR</sequence>
<dbReference type="PANTHER" id="PTHR43406:SF1">
    <property type="entry name" value="TRYPTOPHAN SYNTHASE ALPHA CHAIN, CHLOROPLASTIC"/>
    <property type="match status" value="1"/>
</dbReference>
<evidence type="ECO:0000256" key="3">
    <source>
        <dbReference type="ARBA" id="ARBA00022605"/>
    </source>
</evidence>
<comment type="subunit">
    <text evidence="2 8">Tetramer of two alpha and two beta chains.</text>
</comment>
<dbReference type="EC" id="4.2.1.20" evidence="8"/>
<evidence type="ECO:0000313" key="10">
    <source>
        <dbReference type="EMBL" id="NUW29827.1"/>
    </source>
</evidence>
<dbReference type="SUPFAM" id="SSF51366">
    <property type="entry name" value="Ribulose-phoshate binding barrel"/>
    <property type="match status" value="1"/>
</dbReference>
<dbReference type="Proteomes" id="UP000586042">
    <property type="component" value="Unassembled WGS sequence"/>
</dbReference>
<comment type="function">
    <text evidence="8">The alpha subunit is responsible for the aldol cleavage of indoleglycerol phosphate to indole and glyceraldehyde 3-phosphate.</text>
</comment>
<feature type="active site" description="Proton acceptor" evidence="8">
    <location>
        <position position="60"/>
    </location>
</feature>
<dbReference type="CDD" id="cd04724">
    <property type="entry name" value="Tryptophan_synthase_alpha"/>
    <property type="match status" value="1"/>
</dbReference>
<keyword evidence="5 8" id="KW-0057">Aromatic amino acid biosynthesis</keyword>
<dbReference type="PROSITE" id="PS00167">
    <property type="entry name" value="TRP_SYNTHASE_ALPHA"/>
    <property type="match status" value="1"/>
</dbReference>
<dbReference type="Gene3D" id="3.20.20.70">
    <property type="entry name" value="Aldolase class I"/>
    <property type="match status" value="1"/>
</dbReference>
<organism evidence="10 11">
    <name type="scientific">Nonomuraea montanisoli</name>
    <dbReference type="NCBI Taxonomy" id="2741721"/>
    <lineage>
        <taxon>Bacteria</taxon>
        <taxon>Bacillati</taxon>
        <taxon>Actinomycetota</taxon>
        <taxon>Actinomycetes</taxon>
        <taxon>Streptosporangiales</taxon>
        <taxon>Streptosporangiaceae</taxon>
        <taxon>Nonomuraea</taxon>
    </lineage>
</organism>
<dbReference type="InterPro" id="IPR018204">
    <property type="entry name" value="Trp_synthase_alpha_AS"/>
</dbReference>
<keyword evidence="6 8" id="KW-0456">Lyase</keyword>
<dbReference type="Pfam" id="PF00290">
    <property type="entry name" value="Trp_syntA"/>
    <property type="match status" value="1"/>
</dbReference>
<dbReference type="InterPro" id="IPR002028">
    <property type="entry name" value="Trp_synthase_suA"/>
</dbReference>
<evidence type="ECO:0000256" key="8">
    <source>
        <dbReference type="HAMAP-Rule" id="MF_00131"/>
    </source>
</evidence>
<comment type="caution">
    <text evidence="10">The sequence shown here is derived from an EMBL/GenBank/DDBJ whole genome shotgun (WGS) entry which is preliminary data.</text>
</comment>
<dbReference type="HAMAP" id="MF_00131">
    <property type="entry name" value="Trp_synth_alpha"/>
    <property type="match status" value="1"/>
</dbReference>
<gene>
    <name evidence="8" type="primary">trpA</name>
    <name evidence="10" type="ORF">HTZ77_00045</name>
</gene>
<keyword evidence="4 8" id="KW-0822">Tryptophan biosynthesis</keyword>
<proteinExistence type="inferred from homology"/>